<feature type="repeat" description="PPR" evidence="2">
    <location>
        <begin position="232"/>
        <end position="266"/>
    </location>
</feature>
<evidence type="ECO:0000256" key="2">
    <source>
        <dbReference type="PROSITE-ProRule" id="PRU00708"/>
    </source>
</evidence>
<dbReference type="Proteomes" id="UP001055439">
    <property type="component" value="Chromosome 1"/>
</dbReference>
<dbReference type="InterPro" id="IPR046960">
    <property type="entry name" value="PPR_At4g14850-like_plant"/>
</dbReference>
<sequence>MCNELLRSHSRANSPGTVFLALYKQLLRCDAKPNGVTLSLVLKACPDLKALGLVMGVHAQSLAFGFRSDALVLNSLIHAYTACGSVGFAHGVFDELPDRDQIAWTELINGYARSGRAKEAVDLFFRMMEANVRPDEISTVAACAACSQLGDLSLGRMLEGLACKTGVKDNIHVVNSLIHMSCKCGSIDDARKLFDEMPHKDVVSWNSMVAGAARTGDMEAAQSLFDRTPNKNGVSWSSLINGYVQNHRSKRALSAYEEMIDAGVAPNEAAITGAVTACAHLGALHLGRQIHLSLDESRLCHDTVLSTALVDMYAKCGCLDTARSLFARMAHRSRVSWNVMLTALAIHGKAAECLELFSEMTKDGTRPSGTTFVAILSACAYAGWIEEGRGFFEKMTKSYGMTPRAEHLSCMVHLLGRAGHVPEACDLVRAASHIEPDMATWGALLSSCKLHGYAELAEVVAGRMLELDPCHSGAYVQLSSMYASESKWGAVAEIRRAMEGRGVKNRPGWSWFELDGTVHEFLVGVNRHPSMGEIYAALHAIDLHINA</sequence>
<keyword evidence="1" id="KW-0677">Repeat</keyword>
<dbReference type="AlphaFoldDB" id="A0A9E7EFK1"/>
<dbReference type="InterPro" id="IPR002885">
    <property type="entry name" value="PPR_rpt"/>
</dbReference>
<dbReference type="Pfam" id="PF01535">
    <property type="entry name" value="PPR"/>
    <property type="match status" value="4"/>
</dbReference>
<proteinExistence type="predicted"/>
<dbReference type="Gene3D" id="1.25.40.10">
    <property type="entry name" value="Tetratricopeptide repeat domain"/>
    <property type="match status" value="4"/>
</dbReference>
<evidence type="ECO:0000313" key="4">
    <source>
        <dbReference type="Proteomes" id="UP001055439"/>
    </source>
</evidence>
<accession>A0A9E7EFK1</accession>
<feature type="repeat" description="PPR" evidence="2">
    <location>
        <begin position="170"/>
        <end position="204"/>
    </location>
</feature>
<dbReference type="InterPro" id="IPR046848">
    <property type="entry name" value="E_motif"/>
</dbReference>
<dbReference type="EMBL" id="CP097502">
    <property type="protein sequence ID" value="URD75417.1"/>
    <property type="molecule type" value="Genomic_DNA"/>
</dbReference>
<dbReference type="OrthoDB" id="185373at2759"/>
<dbReference type="FunFam" id="1.25.40.10:FF:000348">
    <property type="entry name" value="Pentatricopeptide repeat-containing protein chloroplastic"/>
    <property type="match status" value="1"/>
</dbReference>
<dbReference type="GO" id="GO:0003723">
    <property type="term" value="F:RNA binding"/>
    <property type="evidence" value="ECO:0007669"/>
    <property type="project" value="InterPro"/>
</dbReference>
<dbReference type="GO" id="GO:0009451">
    <property type="term" value="P:RNA modification"/>
    <property type="evidence" value="ECO:0007669"/>
    <property type="project" value="InterPro"/>
</dbReference>
<dbReference type="SUPFAM" id="SSF48452">
    <property type="entry name" value="TPR-like"/>
    <property type="match status" value="2"/>
</dbReference>
<dbReference type="PROSITE" id="PS51375">
    <property type="entry name" value="PPR"/>
    <property type="match status" value="4"/>
</dbReference>
<feature type="repeat" description="PPR" evidence="2">
    <location>
        <begin position="333"/>
        <end position="367"/>
    </location>
</feature>
<name>A0A9E7EFK1_9LILI</name>
<reference evidence="3" key="1">
    <citation type="submission" date="2022-05" db="EMBL/GenBank/DDBJ databases">
        <title>The Musa troglodytarum L. genome provides insights into the mechanism of non-climacteric behaviour and enrichment of carotenoids.</title>
        <authorList>
            <person name="Wang J."/>
        </authorList>
    </citation>
    <scope>NUCLEOTIDE SEQUENCE</scope>
    <source>
        <tissue evidence="3">Leaf</tissue>
    </source>
</reference>
<protein>
    <submittedName>
        <fullName evidence="3">Pentatricopeptide repeat-containing protein</fullName>
    </submittedName>
</protein>
<keyword evidence="4" id="KW-1185">Reference proteome</keyword>
<dbReference type="FunFam" id="1.25.40.10:FF:000184">
    <property type="entry name" value="Pentatricopeptide repeat-containing protein, chloroplastic"/>
    <property type="match status" value="1"/>
</dbReference>
<dbReference type="Pfam" id="PF20431">
    <property type="entry name" value="E_motif"/>
    <property type="match status" value="1"/>
</dbReference>
<dbReference type="NCBIfam" id="TIGR00756">
    <property type="entry name" value="PPR"/>
    <property type="match status" value="4"/>
</dbReference>
<feature type="repeat" description="PPR" evidence="2">
    <location>
        <begin position="100"/>
        <end position="134"/>
    </location>
</feature>
<dbReference type="Pfam" id="PF12854">
    <property type="entry name" value="PPR_1"/>
    <property type="match status" value="1"/>
</dbReference>
<evidence type="ECO:0000256" key="1">
    <source>
        <dbReference type="ARBA" id="ARBA00022737"/>
    </source>
</evidence>
<evidence type="ECO:0000313" key="3">
    <source>
        <dbReference type="EMBL" id="URD75417.1"/>
    </source>
</evidence>
<dbReference type="InterPro" id="IPR011990">
    <property type="entry name" value="TPR-like_helical_dom_sf"/>
</dbReference>
<dbReference type="Pfam" id="PF13041">
    <property type="entry name" value="PPR_2"/>
    <property type="match status" value="2"/>
</dbReference>
<organism evidence="3 4">
    <name type="scientific">Musa troglodytarum</name>
    <name type="common">fe'i banana</name>
    <dbReference type="NCBI Taxonomy" id="320322"/>
    <lineage>
        <taxon>Eukaryota</taxon>
        <taxon>Viridiplantae</taxon>
        <taxon>Streptophyta</taxon>
        <taxon>Embryophyta</taxon>
        <taxon>Tracheophyta</taxon>
        <taxon>Spermatophyta</taxon>
        <taxon>Magnoliopsida</taxon>
        <taxon>Liliopsida</taxon>
        <taxon>Zingiberales</taxon>
        <taxon>Musaceae</taxon>
        <taxon>Musa</taxon>
    </lineage>
</organism>
<dbReference type="PANTHER" id="PTHR47926:SF344">
    <property type="entry name" value="OS07G0636900 PROTEIN"/>
    <property type="match status" value="1"/>
</dbReference>
<gene>
    <name evidence="3" type="ORF">MUK42_36325</name>
</gene>
<dbReference type="PANTHER" id="PTHR47926">
    <property type="entry name" value="PENTATRICOPEPTIDE REPEAT-CONTAINING PROTEIN"/>
    <property type="match status" value="1"/>
</dbReference>